<evidence type="ECO:0000259" key="1">
    <source>
        <dbReference type="Pfam" id="PF00534"/>
    </source>
</evidence>
<dbReference type="PANTHER" id="PTHR12526">
    <property type="entry name" value="GLYCOSYLTRANSFERASE"/>
    <property type="match status" value="1"/>
</dbReference>
<keyword evidence="2" id="KW-0808">Transferase</keyword>
<dbReference type="InterPro" id="IPR001296">
    <property type="entry name" value="Glyco_trans_1"/>
</dbReference>
<protein>
    <submittedName>
        <fullName evidence="2">Glycosyl transferase, group 1</fullName>
    </submittedName>
</protein>
<dbReference type="GO" id="GO:0016757">
    <property type="term" value="F:glycosyltransferase activity"/>
    <property type="evidence" value="ECO:0007669"/>
    <property type="project" value="InterPro"/>
</dbReference>
<reference evidence="2 3" key="1">
    <citation type="journal article" date="2011" name="Front. Microbiol.">
        <title>Two Strains of Crocosphaera watsonii with Highly Conserved Genomes are Distinguished by Strain-Specific Features.</title>
        <authorList>
            <person name="Bench S.R."/>
            <person name="Ilikchyan I.N."/>
            <person name="Tripp H.J."/>
            <person name="Zehr J.P."/>
        </authorList>
    </citation>
    <scope>NUCLEOTIDE SEQUENCE [LARGE SCALE GENOMIC DNA]</scope>
    <source>
        <strain evidence="2 3">WH 0003</strain>
    </source>
</reference>
<dbReference type="AlphaFoldDB" id="G5IZR9"/>
<comment type="caution">
    <text evidence="2">The sequence shown here is derived from an EMBL/GenBank/DDBJ whole genome shotgun (WGS) entry which is preliminary data.</text>
</comment>
<dbReference type="CDD" id="cd03801">
    <property type="entry name" value="GT4_PimA-like"/>
    <property type="match status" value="1"/>
</dbReference>
<dbReference type="SUPFAM" id="SSF53756">
    <property type="entry name" value="UDP-Glycosyltransferase/glycogen phosphorylase"/>
    <property type="match status" value="1"/>
</dbReference>
<sequence length="396" mass="45167">MILYVSENLVALNGVGQSGIDVLVALLENDKSVTVCTKEANMILPNITHFSKNVPTLIDYCHKVPFQKGIKRTLPRRILQYLKKRNNYQNFLSQIQNLYPHLCVINSLASHKMWMSIRKNLATNPKSVLIVRESPRHFKQPHPRSLEHVIGDIQNYSYLMFVSSHCRDEWAKLADLNGNKLLYIPNCCREDLVEQLRVQNRLTIREKLGFPKNELVAVCVASLQPRKGQDILIDVFPEILSIIPNLKLYLIGQTCYDKNWTNSLLNKIASNDWGEHVEYLGPKENALEFIYGADVLVLPSRAEAMPRVILEAMALGTPVIASDVDGVSELIENGKSGFLFSPTDTPSLVSAFHAWKNELNNIDCIIENAQQKYWDNFSRKQQIQRYQQAVSYMLAN</sequence>
<accession>G5IZR9</accession>
<dbReference type="Proteomes" id="UP000003477">
    <property type="component" value="Unassembled WGS sequence"/>
</dbReference>
<proteinExistence type="predicted"/>
<gene>
    <name evidence="2" type="ORF">CWATWH0003_0758</name>
</gene>
<dbReference type="Pfam" id="PF00534">
    <property type="entry name" value="Glycos_transf_1"/>
    <property type="match status" value="1"/>
</dbReference>
<dbReference type="PANTHER" id="PTHR12526:SF638">
    <property type="entry name" value="SPORE COAT PROTEIN SA"/>
    <property type="match status" value="1"/>
</dbReference>
<dbReference type="PATRIC" id="fig|423471.3.peg.692"/>
<dbReference type="GeneID" id="88764649"/>
<dbReference type="EMBL" id="AESD01000125">
    <property type="protein sequence ID" value="EHJ14568.1"/>
    <property type="molecule type" value="Genomic_DNA"/>
</dbReference>
<evidence type="ECO:0000313" key="2">
    <source>
        <dbReference type="EMBL" id="EHJ14568.1"/>
    </source>
</evidence>
<organism evidence="2 3">
    <name type="scientific">Crocosphaera watsonii WH 0003</name>
    <dbReference type="NCBI Taxonomy" id="423471"/>
    <lineage>
        <taxon>Bacteria</taxon>
        <taxon>Bacillati</taxon>
        <taxon>Cyanobacteriota</taxon>
        <taxon>Cyanophyceae</taxon>
        <taxon>Oscillatoriophycideae</taxon>
        <taxon>Chroococcales</taxon>
        <taxon>Aphanothecaceae</taxon>
        <taxon>Crocosphaera</taxon>
    </lineage>
</organism>
<dbReference type="Gene3D" id="3.40.50.2000">
    <property type="entry name" value="Glycogen Phosphorylase B"/>
    <property type="match status" value="2"/>
</dbReference>
<feature type="domain" description="Glycosyl transferase family 1" evidence="1">
    <location>
        <begin position="202"/>
        <end position="371"/>
    </location>
</feature>
<name>G5IZR9_CROWT</name>
<evidence type="ECO:0000313" key="3">
    <source>
        <dbReference type="Proteomes" id="UP000003477"/>
    </source>
</evidence>
<dbReference type="RefSeq" id="WP_007303779.1">
    <property type="nucleotide sequence ID" value="NZ_AESD01000125.1"/>
</dbReference>